<keyword evidence="2" id="KW-0808">Transferase</keyword>
<keyword evidence="2" id="KW-0012">Acyltransferase</keyword>
<dbReference type="CDD" id="cd04301">
    <property type="entry name" value="NAT_SF"/>
    <property type="match status" value="1"/>
</dbReference>
<dbReference type="GO" id="GO:0016746">
    <property type="term" value="F:acyltransferase activity"/>
    <property type="evidence" value="ECO:0007669"/>
    <property type="project" value="UniProtKB-KW"/>
</dbReference>
<dbReference type="InterPro" id="IPR041496">
    <property type="entry name" value="YitH/HolE_GNAT"/>
</dbReference>
<dbReference type="SUPFAM" id="SSF55729">
    <property type="entry name" value="Acyl-CoA N-acyltransferases (Nat)"/>
    <property type="match status" value="1"/>
</dbReference>
<evidence type="ECO:0000313" key="3">
    <source>
        <dbReference type="Proteomes" id="UP000756860"/>
    </source>
</evidence>
<dbReference type="PANTHER" id="PTHR47237:SF1">
    <property type="entry name" value="SLL0310 PROTEIN"/>
    <property type="match status" value="1"/>
</dbReference>
<dbReference type="EC" id="2.3.1.-" evidence="2"/>
<proteinExistence type="predicted"/>
<dbReference type="InterPro" id="IPR000182">
    <property type="entry name" value="GNAT_dom"/>
</dbReference>
<keyword evidence="3" id="KW-1185">Reference proteome</keyword>
<dbReference type="Gene3D" id="3.40.630.90">
    <property type="match status" value="1"/>
</dbReference>
<organism evidence="2 3">
    <name type="scientific">Geomobilimonas luticola</name>
    <dbReference type="NCBI Taxonomy" id="1114878"/>
    <lineage>
        <taxon>Bacteria</taxon>
        <taxon>Pseudomonadati</taxon>
        <taxon>Thermodesulfobacteriota</taxon>
        <taxon>Desulfuromonadia</taxon>
        <taxon>Geobacterales</taxon>
        <taxon>Geobacteraceae</taxon>
        <taxon>Geomobilimonas</taxon>
    </lineage>
</organism>
<dbReference type="PROSITE" id="PS51186">
    <property type="entry name" value="GNAT"/>
    <property type="match status" value="1"/>
</dbReference>
<accession>A0ABS5SDX8</accession>
<dbReference type="InterPro" id="IPR016181">
    <property type="entry name" value="Acyl_CoA_acyltransferase"/>
</dbReference>
<dbReference type="Pfam" id="PF18014">
    <property type="entry name" value="Acetyltransf_18"/>
    <property type="match status" value="1"/>
</dbReference>
<comment type="caution">
    <text evidence="2">The sequence shown here is derived from an EMBL/GenBank/DDBJ whole genome shotgun (WGS) entry which is preliminary data.</text>
</comment>
<dbReference type="PANTHER" id="PTHR47237">
    <property type="entry name" value="SLL0310 PROTEIN"/>
    <property type="match status" value="1"/>
</dbReference>
<dbReference type="Gene3D" id="3.40.630.30">
    <property type="match status" value="1"/>
</dbReference>
<dbReference type="EMBL" id="JAHCVK010000004">
    <property type="protein sequence ID" value="MBT0653575.1"/>
    <property type="molecule type" value="Genomic_DNA"/>
</dbReference>
<sequence>MVDRFRTTDIDHFLQLAAREGWLCNRWELEFLLHSSPGRCFVVRHDDLPVAFVTTVTYGNSGWIGNLIVRHDQRGRGLGMGLMSRAIASLKRAGARTIWLTASPTGRPLYEKLGFRSIDGIRRWAGTGIDGPVAGGRMVPLAGMVHLDFSGWGDDRRLLLAAVRERGEVYGESDGFLALQRWPTGVQLGPWNSRDRELAATLLDSAMVRAGGGCLLFLDVPLRNLTAASLLAERGFTVSGSTTLMFRGEVPDYDPGVIFALASMGSMG</sequence>
<feature type="domain" description="N-acetyltransferase" evidence="1">
    <location>
        <begin position="1"/>
        <end position="143"/>
    </location>
</feature>
<name>A0ABS5SDX8_9BACT</name>
<reference evidence="2 3" key="1">
    <citation type="submission" date="2021-05" db="EMBL/GenBank/DDBJ databases">
        <title>The draft genome of Geobacter luticola JCM 17780.</title>
        <authorList>
            <person name="Xu Z."/>
            <person name="Masuda Y."/>
            <person name="Itoh H."/>
            <person name="Senoo K."/>
        </authorList>
    </citation>
    <scope>NUCLEOTIDE SEQUENCE [LARGE SCALE GENOMIC DNA]</scope>
    <source>
        <strain evidence="2 3">JCM 17780</strain>
    </source>
</reference>
<dbReference type="Proteomes" id="UP000756860">
    <property type="component" value="Unassembled WGS sequence"/>
</dbReference>
<gene>
    <name evidence="2" type="ORF">KI810_10950</name>
</gene>
<dbReference type="Pfam" id="PF13508">
    <property type="entry name" value="Acetyltransf_7"/>
    <property type="match status" value="1"/>
</dbReference>
<protein>
    <submittedName>
        <fullName evidence="2">GNAT family N-acetyltransferase</fullName>
        <ecNumber evidence="2">2.3.1.-</ecNumber>
    </submittedName>
</protein>
<evidence type="ECO:0000313" key="2">
    <source>
        <dbReference type="EMBL" id="MBT0653575.1"/>
    </source>
</evidence>
<evidence type="ECO:0000259" key="1">
    <source>
        <dbReference type="PROSITE" id="PS51186"/>
    </source>
</evidence>
<dbReference type="InterPro" id="IPR052729">
    <property type="entry name" value="Acyl/Acetyltrans_Enzymes"/>
</dbReference>